<dbReference type="STRING" id="373672.SAMN05421785_11639"/>
<dbReference type="Proteomes" id="UP000185781">
    <property type="component" value="Unassembled WGS sequence"/>
</dbReference>
<sequence length="669" mass="78328">MAEEKTGIAPSHIPTVGSGKYQIKTDLQNNLTTVQQQEIVFYVEGYNAAIPQNEILAMYPPNEHTGDFAGAFPHVQFRRSTLPWEFDCQYKGNRIPYIFLVLLKEEELASGDFEILESDTNHLNDSLEDIAEPKPLKILNLLKGNREIFPSVDFVSQLAHVRVQEHEELKKLNLPEETSIVISHRRVEPDTKYKVFVCYYSAEVNNQEKEKYQLNNFSGANEYEKTKSCVVLAEWSFESISADLYQININKLKEHPDFNTFQKGLADSEVLTLEELKKAANPELAWLISENEAYLKARKQEWEKLPEPKSVRDFEETENGKKEQNNYILEYLRYNGKNLKGYLYELQLQPFKMTMNVEHEAVRKLIDLAKIPLEHQLKAGGKIVSWYQGPFTNWNYSFDLYGWIQERGWTDVPDHQDYLNLLNEDTKMYDMTYSAAWQLGRLMIMNDNKVLQELKKWKNDLEIHHLLKEQNQYSYLPNLVTQAPAVPDLLLNYITGLIQFRNFPVYYLLPHPDLSTEESIKYFKIDNSWITAFLFGIFSAGPQLRLTDFEDYIMQNNVLKNVFDYDASYYGILLHSQTIKNWPHLVIELNKSTDFHYITTINDTLRLYITYRKFSDIDLYLKHENAHFGKEYNAEENQFIGLKDGGVQLANEYLYRQPKLRMQLNVSSV</sequence>
<evidence type="ECO:0000313" key="2">
    <source>
        <dbReference type="Proteomes" id="UP000185781"/>
    </source>
</evidence>
<dbReference type="EMBL" id="FTOV01000016">
    <property type="protein sequence ID" value="SIT25496.1"/>
    <property type="molecule type" value="Genomic_DNA"/>
</dbReference>
<dbReference type="RefSeq" id="WP_076395912.1">
    <property type="nucleotide sequence ID" value="NZ_FTOV01000016.1"/>
</dbReference>
<evidence type="ECO:0000313" key="1">
    <source>
        <dbReference type="EMBL" id="SIT25496.1"/>
    </source>
</evidence>
<dbReference type="AlphaFoldDB" id="A0A1N7QRT0"/>
<organism evidence="1 2">
    <name type="scientific">Chryseobacterium gambrini</name>
    <dbReference type="NCBI Taxonomy" id="373672"/>
    <lineage>
        <taxon>Bacteria</taxon>
        <taxon>Pseudomonadati</taxon>
        <taxon>Bacteroidota</taxon>
        <taxon>Flavobacteriia</taxon>
        <taxon>Flavobacteriales</taxon>
        <taxon>Weeksellaceae</taxon>
        <taxon>Chryseobacterium group</taxon>
        <taxon>Chryseobacterium</taxon>
    </lineage>
</organism>
<proteinExistence type="predicted"/>
<name>A0A1N7QRT0_9FLAO</name>
<dbReference type="OrthoDB" id="4846903at2"/>
<gene>
    <name evidence="1" type="ORF">SAMN05421785_11639</name>
</gene>
<accession>A0A1N7QRT0</accession>
<protein>
    <submittedName>
        <fullName evidence="1">Uncharacterized protein</fullName>
    </submittedName>
</protein>
<reference evidence="1 2" key="1">
    <citation type="submission" date="2017-01" db="EMBL/GenBank/DDBJ databases">
        <authorList>
            <person name="Mah S.A."/>
            <person name="Swanson W.J."/>
            <person name="Moy G.W."/>
            <person name="Vacquier V.D."/>
        </authorList>
    </citation>
    <scope>NUCLEOTIDE SEQUENCE [LARGE SCALE GENOMIC DNA]</scope>
    <source>
        <strain evidence="1 2">DSM 18014</strain>
    </source>
</reference>